<dbReference type="RefSeq" id="WP_351977382.1">
    <property type="nucleotide sequence ID" value="NZ_JBEPBX010000020.1"/>
</dbReference>
<dbReference type="InterPro" id="IPR009081">
    <property type="entry name" value="PP-bd_ACP"/>
</dbReference>
<keyword evidence="2" id="KW-0597">Phosphoprotein</keyword>
<organism evidence="6 7">
    <name type="scientific">Streptomyces xantholiticus</name>
    <dbReference type="NCBI Taxonomy" id="68285"/>
    <lineage>
        <taxon>Bacteria</taxon>
        <taxon>Bacillati</taxon>
        <taxon>Actinomycetota</taxon>
        <taxon>Actinomycetes</taxon>
        <taxon>Kitasatosporales</taxon>
        <taxon>Streptomycetaceae</taxon>
        <taxon>Streptomyces</taxon>
    </lineage>
</organism>
<protein>
    <submittedName>
        <fullName evidence="6">Acyl carrier protein</fullName>
    </submittedName>
</protein>
<evidence type="ECO:0000256" key="3">
    <source>
        <dbReference type="ARBA" id="ARBA00022679"/>
    </source>
</evidence>
<gene>
    <name evidence="6" type="ORF">ABT276_21685</name>
</gene>
<evidence type="ECO:0000256" key="2">
    <source>
        <dbReference type="ARBA" id="ARBA00022553"/>
    </source>
</evidence>
<dbReference type="InterPro" id="IPR050091">
    <property type="entry name" value="PKS_NRPS_Biosynth_Enz"/>
</dbReference>
<feature type="domain" description="Carrier" evidence="5">
    <location>
        <begin position="46"/>
        <end position="121"/>
    </location>
</feature>
<evidence type="ECO:0000256" key="1">
    <source>
        <dbReference type="ARBA" id="ARBA00022450"/>
    </source>
</evidence>
<name>A0ABV1UYQ6_9ACTN</name>
<keyword evidence="4" id="KW-0511">Multifunctional enzyme</keyword>
<dbReference type="Gene3D" id="1.10.1200.10">
    <property type="entry name" value="ACP-like"/>
    <property type="match status" value="1"/>
</dbReference>
<sequence length="195" mass="20798">LRAQARAGMLPPLLRGLVRTPARAVDAGAAALAQRLAGAPEADRERIVLDLVQAQVAAVLGHASAASVDPERAFKELGFDSLSAVELRNRLMQATGVRLAATIVFDHPSPAAIARHLLPEIVPDSAARPRSEQDEIRALLTSIPLDRLRRAGLLDTLRELADNDLPEAAPEDGDSASIDDMDAETLIRMAQEDLA</sequence>
<dbReference type="EMBL" id="JBEPBX010000020">
    <property type="protein sequence ID" value="MER6615924.1"/>
    <property type="molecule type" value="Genomic_DNA"/>
</dbReference>
<reference evidence="6 7" key="1">
    <citation type="submission" date="2024-06" db="EMBL/GenBank/DDBJ databases">
        <title>The Natural Products Discovery Center: Release of the First 8490 Sequenced Strains for Exploring Actinobacteria Biosynthetic Diversity.</title>
        <authorList>
            <person name="Kalkreuter E."/>
            <person name="Kautsar S.A."/>
            <person name="Yang D."/>
            <person name="Bader C.D."/>
            <person name="Teijaro C.N."/>
            <person name="Fluegel L."/>
            <person name="Davis C.M."/>
            <person name="Simpson J.R."/>
            <person name="Lauterbach L."/>
            <person name="Steele A.D."/>
            <person name="Gui C."/>
            <person name="Meng S."/>
            <person name="Li G."/>
            <person name="Viehrig K."/>
            <person name="Ye F."/>
            <person name="Su P."/>
            <person name="Kiefer A.F."/>
            <person name="Nichols A."/>
            <person name="Cepeda A.J."/>
            <person name="Yan W."/>
            <person name="Fan B."/>
            <person name="Jiang Y."/>
            <person name="Adhikari A."/>
            <person name="Zheng C.-J."/>
            <person name="Schuster L."/>
            <person name="Cowan T.M."/>
            <person name="Smanski M.J."/>
            <person name="Chevrette M.G."/>
            <person name="De Carvalho L.P.S."/>
            <person name="Shen B."/>
        </authorList>
    </citation>
    <scope>NUCLEOTIDE SEQUENCE [LARGE SCALE GENOMIC DNA]</scope>
    <source>
        <strain evidence="6 7">NPDC000837</strain>
    </source>
</reference>
<comment type="caution">
    <text evidence="6">The sequence shown here is derived from an EMBL/GenBank/DDBJ whole genome shotgun (WGS) entry which is preliminary data.</text>
</comment>
<dbReference type="SMART" id="SM01294">
    <property type="entry name" value="PKS_PP_betabranch"/>
    <property type="match status" value="1"/>
</dbReference>
<dbReference type="SMART" id="SM00823">
    <property type="entry name" value="PKS_PP"/>
    <property type="match status" value="1"/>
</dbReference>
<dbReference type="PROSITE" id="PS50075">
    <property type="entry name" value="CARRIER"/>
    <property type="match status" value="1"/>
</dbReference>
<dbReference type="InterPro" id="IPR036736">
    <property type="entry name" value="ACP-like_sf"/>
</dbReference>
<evidence type="ECO:0000313" key="7">
    <source>
        <dbReference type="Proteomes" id="UP001445472"/>
    </source>
</evidence>
<evidence type="ECO:0000313" key="6">
    <source>
        <dbReference type="EMBL" id="MER6615924.1"/>
    </source>
</evidence>
<dbReference type="Proteomes" id="UP001445472">
    <property type="component" value="Unassembled WGS sequence"/>
</dbReference>
<proteinExistence type="predicted"/>
<keyword evidence="7" id="KW-1185">Reference proteome</keyword>
<keyword evidence="1" id="KW-0596">Phosphopantetheine</keyword>
<dbReference type="InterPro" id="IPR006162">
    <property type="entry name" value="Ppantetheine_attach_site"/>
</dbReference>
<evidence type="ECO:0000256" key="4">
    <source>
        <dbReference type="ARBA" id="ARBA00023268"/>
    </source>
</evidence>
<dbReference type="PANTHER" id="PTHR43775">
    <property type="entry name" value="FATTY ACID SYNTHASE"/>
    <property type="match status" value="1"/>
</dbReference>
<dbReference type="PROSITE" id="PS00012">
    <property type="entry name" value="PHOSPHOPANTETHEINE"/>
    <property type="match status" value="1"/>
</dbReference>
<dbReference type="SUPFAM" id="SSF47336">
    <property type="entry name" value="ACP-like"/>
    <property type="match status" value="1"/>
</dbReference>
<dbReference type="PANTHER" id="PTHR43775:SF51">
    <property type="entry name" value="INACTIVE PHENOLPHTHIOCEROL SYNTHESIS POLYKETIDE SYNTHASE TYPE I PKS1-RELATED"/>
    <property type="match status" value="1"/>
</dbReference>
<accession>A0ABV1UYQ6</accession>
<keyword evidence="3" id="KW-0808">Transferase</keyword>
<dbReference type="Pfam" id="PF00550">
    <property type="entry name" value="PP-binding"/>
    <property type="match status" value="1"/>
</dbReference>
<evidence type="ECO:0000259" key="5">
    <source>
        <dbReference type="PROSITE" id="PS50075"/>
    </source>
</evidence>
<dbReference type="InterPro" id="IPR020806">
    <property type="entry name" value="PKS_PP-bd"/>
</dbReference>
<feature type="non-terminal residue" evidence="6">
    <location>
        <position position="1"/>
    </location>
</feature>